<keyword evidence="13" id="KW-1185">Reference proteome</keyword>
<feature type="signal peptide" evidence="10">
    <location>
        <begin position="1"/>
        <end position="22"/>
    </location>
</feature>
<dbReference type="InterPro" id="IPR018114">
    <property type="entry name" value="TRYPSIN_HIS"/>
</dbReference>
<organism evidence="12 13">
    <name type="scientific">Chironomus riparius</name>
    <dbReference type="NCBI Taxonomy" id="315576"/>
    <lineage>
        <taxon>Eukaryota</taxon>
        <taxon>Metazoa</taxon>
        <taxon>Ecdysozoa</taxon>
        <taxon>Arthropoda</taxon>
        <taxon>Hexapoda</taxon>
        <taxon>Insecta</taxon>
        <taxon>Pterygota</taxon>
        <taxon>Neoptera</taxon>
        <taxon>Endopterygota</taxon>
        <taxon>Diptera</taxon>
        <taxon>Nematocera</taxon>
        <taxon>Chironomoidea</taxon>
        <taxon>Chironomidae</taxon>
        <taxon>Chironominae</taxon>
        <taxon>Chironomus</taxon>
    </lineage>
</organism>
<dbReference type="PROSITE" id="PS00134">
    <property type="entry name" value="TRYPSIN_HIS"/>
    <property type="match status" value="1"/>
</dbReference>
<dbReference type="SUPFAM" id="SSF50494">
    <property type="entry name" value="Trypsin-like serine proteases"/>
    <property type="match status" value="1"/>
</dbReference>
<sequence length="543" mass="60561">MGFLARILTFWILIVCLKSTATQESCGRQQSAHQLIYGGSAVTEGEWPWVVSLFLKRNDQFFCSGNLISHQHVLTAAHCIYGKQSLGPKSASDIYAYIGRLDITPSINEPKSIKSDVKRIILNPAWNPKDTRFDADIAILVLRDPIKYSEVVQPVCLPNPGYSPIKTTGTVVGYGKSESQLTHEKHPRKVTIKSITNEDCFFNDYNFAKFASPRTFCAGERGKTPCQGDSGSGYYVNNGKSFQITGIVSAAVIQECGTNDFVLFTDVAKFSNWVKTEISVTENANSFDSVFNSFDDGDGSAQSLNSNLVNAQCTFRNAGTTYGCYIDDLIAPDNEITLNINGGTHKSGRTSRDVSVMHMKGGKVTNFPEMTKVMQTFPNLNGFGITFTKLKKIDRKELKGLEPLKFFLISDNEIEVIPPDTFLDLKNVELIDICRNKIKTLEADWIKTMSKLRVFKARSNKFQYVPANMFNNNLKLEEILFDSNEIRRIDANFSNLRNVKTIAILSNPCVSLKYCKDAADDKCIKSVQQFSYLVLGNCGAFIN</sequence>
<dbReference type="Pfam" id="PF00089">
    <property type="entry name" value="Trypsin"/>
    <property type="match status" value="1"/>
</dbReference>
<accession>A0A9P0IRM2</accession>
<reference evidence="12" key="1">
    <citation type="submission" date="2022-01" db="EMBL/GenBank/DDBJ databases">
        <authorList>
            <person name="King R."/>
        </authorList>
    </citation>
    <scope>NUCLEOTIDE SEQUENCE</scope>
</reference>
<dbReference type="Proteomes" id="UP001153620">
    <property type="component" value="Chromosome 1"/>
</dbReference>
<dbReference type="AlphaFoldDB" id="A0A9P0IRM2"/>
<dbReference type="PANTHER" id="PTHR24253:SF176">
    <property type="entry name" value="CORIN, ISOFORM B"/>
    <property type="match status" value="1"/>
</dbReference>
<gene>
    <name evidence="12" type="ORF">CHIRRI_LOCUS3714</name>
</gene>
<keyword evidence="7" id="KW-0865">Zymogen</keyword>
<feature type="domain" description="Peptidase S1" evidence="11">
    <location>
        <begin position="36"/>
        <end position="279"/>
    </location>
</feature>
<keyword evidence="8" id="KW-1015">Disulfide bond</keyword>
<evidence type="ECO:0000256" key="4">
    <source>
        <dbReference type="ARBA" id="ARBA00022729"/>
    </source>
</evidence>
<dbReference type="GO" id="GO:0006508">
    <property type="term" value="P:proteolysis"/>
    <property type="evidence" value="ECO:0007669"/>
    <property type="project" value="UniProtKB-KW"/>
</dbReference>
<reference evidence="12" key="2">
    <citation type="submission" date="2022-10" db="EMBL/GenBank/DDBJ databases">
        <authorList>
            <consortium name="ENA_rothamsted_submissions"/>
            <consortium name="culmorum"/>
            <person name="King R."/>
        </authorList>
    </citation>
    <scope>NUCLEOTIDE SEQUENCE</scope>
</reference>
<name>A0A9P0IRM2_9DIPT</name>
<evidence type="ECO:0000256" key="9">
    <source>
        <dbReference type="ARBA" id="ARBA00024195"/>
    </source>
</evidence>
<keyword evidence="5" id="KW-0378">Hydrolase</keyword>
<dbReference type="InterPro" id="IPR009003">
    <property type="entry name" value="Peptidase_S1_PA"/>
</dbReference>
<dbReference type="InterPro" id="IPR001314">
    <property type="entry name" value="Peptidase_S1A"/>
</dbReference>
<dbReference type="InterPro" id="IPR001611">
    <property type="entry name" value="Leu-rich_rpt"/>
</dbReference>
<comment type="similarity">
    <text evidence="9">Belongs to the peptidase S1 family. CLIP subfamily.</text>
</comment>
<dbReference type="SMART" id="SM00020">
    <property type="entry name" value="Tryp_SPc"/>
    <property type="match status" value="1"/>
</dbReference>
<dbReference type="InterPro" id="IPR032675">
    <property type="entry name" value="LRR_dom_sf"/>
</dbReference>
<dbReference type="CDD" id="cd00190">
    <property type="entry name" value="Tryp_SPc"/>
    <property type="match status" value="1"/>
</dbReference>
<protein>
    <recommendedName>
        <fullName evidence="11">Peptidase S1 domain-containing protein</fullName>
    </recommendedName>
</protein>
<proteinExistence type="inferred from homology"/>
<dbReference type="Pfam" id="PF13855">
    <property type="entry name" value="LRR_8"/>
    <property type="match status" value="1"/>
</dbReference>
<evidence type="ECO:0000259" key="11">
    <source>
        <dbReference type="PROSITE" id="PS50240"/>
    </source>
</evidence>
<dbReference type="Gene3D" id="2.40.10.10">
    <property type="entry name" value="Trypsin-like serine proteases"/>
    <property type="match status" value="1"/>
</dbReference>
<dbReference type="FunFam" id="2.40.10.10:FF:000146">
    <property type="entry name" value="Serine protease 53"/>
    <property type="match status" value="1"/>
</dbReference>
<keyword evidence="4 10" id="KW-0732">Signal</keyword>
<evidence type="ECO:0000256" key="10">
    <source>
        <dbReference type="SAM" id="SignalP"/>
    </source>
</evidence>
<evidence type="ECO:0000256" key="2">
    <source>
        <dbReference type="ARBA" id="ARBA00022525"/>
    </source>
</evidence>
<dbReference type="PRINTS" id="PR00722">
    <property type="entry name" value="CHYMOTRYPSIN"/>
</dbReference>
<dbReference type="InterPro" id="IPR001254">
    <property type="entry name" value="Trypsin_dom"/>
</dbReference>
<dbReference type="Gene3D" id="3.80.10.10">
    <property type="entry name" value="Ribonuclease Inhibitor"/>
    <property type="match status" value="1"/>
</dbReference>
<dbReference type="GO" id="GO:0005576">
    <property type="term" value="C:extracellular region"/>
    <property type="evidence" value="ECO:0007669"/>
    <property type="project" value="UniProtKB-SubCell"/>
</dbReference>
<evidence type="ECO:0000313" key="12">
    <source>
        <dbReference type="EMBL" id="CAH1715072.1"/>
    </source>
</evidence>
<evidence type="ECO:0000313" key="13">
    <source>
        <dbReference type="Proteomes" id="UP001153620"/>
    </source>
</evidence>
<dbReference type="EMBL" id="OU895877">
    <property type="protein sequence ID" value="CAH1715072.1"/>
    <property type="molecule type" value="Genomic_DNA"/>
</dbReference>
<keyword evidence="6" id="KW-0720">Serine protease</keyword>
<dbReference type="GO" id="GO:0004252">
    <property type="term" value="F:serine-type endopeptidase activity"/>
    <property type="evidence" value="ECO:0007669"/>
    <property type="project" value="InterPro"/>
</dbReference>
<dbReference type="InterPro" id="IPR043504">
    <property type="entry name" value="Peptidase_S1_PA_chymotrypsin"/>
</dbReference>
<evidence type="ECO:0000256" key="6">
    <source>
        <dbReference type="ARBA" id="ARBA00022825"/>
    </source>
</evidence>
<dbReference type="PROSITE" id="PS50240">
    <property type="entry name" value="TRYPSIN_DOM"/>
    <property type="match status" value="1"/>
</dbReference>
<evidence type="ECO:0000256" key="1">
    <source>
        <dbReference type="ARBA" id="ARBA00004613"/>
    </source>
</evidence>
<dbReference type="SUPFAM" id="SSF52058">
    <property type="entry name" value="L domain-like"/>
    <property type="match status" value="1"/>
</dbReference>
<dbReference type="PANTHER" id="PTHR24253">
    <property type="entry name" value="TRANSMEMBRANE PROTEASE SERINE"/>
    <property type="match status" value="1"/>
</dbReference>
<keyword evidence="3" id="KW-0645">Protease</keyword>
<keyword evidence="2" id="KW-0964">Secreted</keyword>
<evidence type="ECO:0000256" key="3">
    <source>
        <dbReference type="ARBA" id="ARBA00022670"/>
    </source>
</evidence>
<evidence type="ECO:0000256" key="5">
    <source>
        <dbReference type="ARBA" id="ARBA00022801"/>
    </source>
</evidence>
<evidence type="ECO:0000256" key="7">
    <source>
        <dbReference type="ARBA" id="ARBA00023145"/>
    </source>
</evidence>
<feature type="chain" id="PRO_5040351777" description="Peptidase S1 domain-containing protein" evidence="10">
    <location>
        <begin position="23"/>
        <end position="543"/>
    </location>
</feature>
<evidence type="ECO:0000256" key="8">
    <source>
        <dbReference type="ARBA" id="ARBA00023157"/>
    </source>
</evidence>
<comment type="subcellular location">
    <subcellularLocation>
        <location evidence="1">Secreted</location>
    </subcellularLocation>
</comment>